<sequence>MRIHQTVTKSHSSRSRTFKDLNGRIRIYLLVDLPAYNLYHAFRGILRFLFSRYAYERMEKEENFKFKKDEKINLNSYVIPQHFEEVLSEFIAKLIQSHPDNACLFAINYFSEKLKECN</sequence>
<gene>
    <name evidence="1" type="ORF">MKS88_002646</name>
</gene>
<keyword evidence="2" id="KW-1185">Reference proteome</keyword>
<evidence type="ECO:0000313" key="2">
    <source>
        <dbReference type="Proteomes" id="UP001056978"/>
    </source>
</evidence>
<name>A0ACB9Y8U2_PLABR</name>
<comment type="caution">
    <text evidence="1">The sequence shown here is derived from an EMBL/GenBank/DDBJ whole genome shotgun (WGS) entry which is preliminary data.</text>
</comment>
<evidence type="ECO:0000313" key="1">
    <source>
        <dbReference type="EMBL" id="KAI4838173.1"/>
    </source>
</evidence>
<dbReference type="EMBL" id="CM043777">
    <property type="protein sequence ID" value="KAI4838173.1"/>
    <property type="molecule type" value="Genomic_DNA"/>
</dbReference>
<reference evidence="1" key="1">
    <citation type="submission" date="2022-06" db="EMBL/GenBank/DDBJ databases">
        <title>The First Complete Genome of the Simian Malaria Parasite Plasmodium brasilianum.</title>
        <authorList>
            <person name="Bajic M."/>
            <person name="Ravishankar S."/>
        </authorList>
    </citation>
    <scope>NUCLEOTIDE SEQUENCE</scope>
    <source>
        <strain evidence="1">Bolivian I</strain>
    </source>
</reference>
<proteinExistence type="predicted"/>
<organism evidence="1 2">
    <name type="scientific">Plasmodium brasilianum</name>
    <dbReference type="NCBI Taxonomy" id="5824"/>
    <lineage>
        <taxon>Eukaryota</taxon>
        <taxon>Sar</taxon>
        <taxon>Alveolata</taxon>
        <taxon>Apicomplexa</taxon>
        <taxon>Aconoidasida</taxon>
        <taxon>Haemosporida</taxon>
        <taxon>Plasmodiidae</taxon>
        <taxon>Plasmodium</taxon>
        <taxon>Plasmodium (Plasmodium)</taxon>
    </lineage>
</organism>
<accession>A0ACB9Y8U2</accession>
<dbReference type="Proteomes" id="UP001056978">
    <property type="component" value="Chromosome 9"/>
</dbReference>
<protein>
    <submittedName>
        <fullName evidence="1">RIIa domain-containing protein</fullName>
    </submittedName>
</protein>